<keyword evidence="3" id="KW-1185">Reference proteome</keyword>
<protein>
    <submittedName>
        <fullName evidence="2">Uncharacterized protein</fullName>
    </submittedName>
</protein>
<evidence type="ECO:0000313" key="1">
    <source>
        <dbReference type="EMBL" id="GMN67540.1"/>
    </source>
</evidence>
<evidence type="ECO:0000313" key="2">
    <source>
        <dbReference type="EMBL" id="GMN67551.1"/>
    </source>
</evidence>
<dbReference type="Proteomes" id="UP001187192">
    <property type="component" value="Unassembled WGS sequence"/>
</dbReference>
<organism evidence="2 3">
    <name type="scientific">Ficus carica</name>
    <name type="common">Common fig</name>
    <dbReference type="NCBI Taxonomy" id="3494"/>
    <lineage>
        <taxon>Eukaryota</taxon>
        <taxon>Viridiplantae</taxon>
        <taxon>Streptophyta</taxon>
        <taxon>Embryophyta</taxon>
        <taxon>Tracheophyta</taxon>
        <taxon>Spermatophyta</taxon>
        <taxon>Magnoliopsida</taxon>
        <taxon>eudicotyledons</taxon>
        <taxon>Gunneridae</taxon>
        <taxon>Pentapetalae</taxon>
        <taxon>rosids</taxon>
        <taxon>fabids</taxon>
        <taxon>Rosales</taxon>
        <taxon>Moraceae</taxon>
        <taxon>Ficeae</taxon>
        <taxon>Ficus</taxon>
    </lineage>
</organism>
<dbReference type="AlphaFoldDB" id="A0AA88JCY0"/>
<name>A0AA88JCY0_FICCA</name>
<accession>A0AA88JCY0</accession>
<proteinExistence type="predicted"/>
<dbReference type="EMBL" id="BTGU01000468">
    <property type="protein sequence ID" value="GMN67551.1"/>
    <property type="molecule type" value="Genomic_DNA"/>
</dbReference>
<comment type="caution">
    <text evidence="2">The sequence shown here is derived from an EMBL/GenBank/DDBJ whole genome shotgun (WGS) entry which is preliminary data.</text>
</comment>
<dbReference type="EMBL" id="BTGU01000467">
    <property type="protein sequence ID" value="GMN67540.1"/>
    <property type="molecule type" value="Genomic_DNA"/>
</dbReference>
<reference evidence="2" key="1">
    <citation type="submission" date="2023-07" db="EMBL/GenBank/DDBJ databases">
        <title>draft genome sequence of fig (Ficus carica).</title>
        <authorList>
            <person name="Takahashi T."/>
            <person name="Nishimura K."/>
        </authorList>
    </citation>
    <scope>NUCLEOTIDE SEQUENCE</scope>
</reference>
<sequence>MAATDGQPLHRGQSCHYAGRALYRNATKTMPQLDFWPTKAPFGSRVQIGAEYTPNPHSLCLHEKHISFGERESKAQIRHFSDKAREREATNTMAATNY</sequence>
<evidence type="ECO:0000313" key="3">
    <source>
        <dbReference type="Proteomes" id="UP001187192"/>
    </source>
</evidence>
<gene>
    <name evidence="1" type="ORF">TIFTF001_036600</name>
    <name evidence="2" type="ORF">TIFTF001_036611</name>
</gene>